<dbReference type="Proteomes" id="UP000028545">
    <property type="component" value="Unassembled WGS sequence"/>
</dbReference>
<dbReference type="OrthoDB" id="5380163at2759"/>
<dbReference type="InterPro" id="IPR013910">
    <property type="entry name" value="TF_PAP1"/>
</dbReference>
<dbReference type="Gene3D" id="1.20.5.170">
    <property type="match status" value="1"/>
</dbReference>
<dbReference type="CDD" id="cd14688">
    <property type="entry name" value="bZIP_YAP"/>
    <property type="match status" value="1"/>
</dbReference>
<dbReference type="SUPFAM" id="SSF57959">
    <property type="entry name" value="Leucine zipper domain"/>
    <property type="match status" value="1"/>
</dbReference>
<evidence type="ECO:0000313" key="8">
    <source>
        <dbReference type="Proteomes" id="UP000028545"/>
    </source>
</evidence>
<feature type="compositionally biased region" description="Low complexity" evidence="5">
    <location>
        <begin position="350"/>
        <end position="376"/>
    </location>
</feature>
<feature type="region of interest" description="Disordered" evidence="5">
    <location>
        <begin position="86"/>
        <end position="208"/>
    </location>
</feature>
<gene>
    <name evidence="7" type="ORF">SAPIO_CDS9352</name>
</gene>
<feature type="region of interest" description="Disordered" evidence="5">
    <location>
        <begin position="28"/>
        <end position="66"/>
    </location>
</feature>
<evidence type="ECO:0000256" key="3">
    <source>
        <dbReference type="ARBA" id="ARBA00023242"/>
    </source>
</evidence>
<dbReference type="GO" id="GO:0001228">
    <property type="term" value="F:DNA-binding transcription activator activity, RNA polymerase II-specific"/>
    <property type="evidence" value="ECO:0007669"/>
    <property type="project" value="TreeGrafter"/>
</dbReference>
<dbReference type="InterPro" id="IPR023167">
    <property type="entry name" value="Yap1_redox_dom_sf"/>
</dbReference>
<feature type="compositionally biased region" description="Polar residues" evidence="5">
    <location>
        <begin position="377"/>
        <end position="388"/>
    </location>
</feature>
<dbReference type="PANTHER" id="PTHR40621:SF6">
    <property type="entry name" value="AP-1-LIKE TRANSCRIPTION FACTOR YAP1-RELATED"/>
    <property type="match status" value="1"/>
</dbReference>
<organism evidence="7 8">
    <name type="scientific">Pseudallescheria apiosperma</name>
    <name type="common">Scedosporium apiospermum</name>
    <dbReference type="NCBI Taxonomy" id="563466"/>
    <lineage>
        <taxon>Eukaryota</taxon>
        <taxon>Fungi</taxon>
        <taxon>Dikarya</taxon>
        <taxon>Ascomycota</taxon>
        <taxon>Pezizomycotina</taxon>
        <taxon>Sordariomycetes</taxon>
        <taxon>Hypocreomycetidae</taxon>
        <taxon>Microascales</taxon>
        <taxon>Microascaceae</taxon>
        <taxon>Scedosporium</taxon>
    </lineage>
</organism>
<dbReference type="GO" id="GO:0000976">
    <property type="term" value="F:transcription cis-regulatory region binding"/>
    <property type="evidence" value="ECO:0007669"/>
    <property type="project" value="InterPro"/>
</dbReference>
<dbReference type="VEuPathDB" id="FungiDB:SAPIO_CDS9352"/>
<feature type="region of interest" description="Disordered" evidence="5">
    <location>
        <begin position="270"/>
        <end position="391"/>
    </location>
</feature>
<dbReference type="PROSITE" id="PS50217">
    <property type="entry name" value="BZIP"/>
    <property type="match status" value="1"/>
</dbReference>
<dbReference type="SMART" id="SM00338">
    <property type="entry name" value="BRLZ"/>
    <property type="match status" value="1"/>
</dbReference>
<dbReference type="GeneID" id="27728424"/>
<feature type="compositionally biased region" description="Polar residues" evidence="5">
    <location>
        <begin position="38"/>
        <end position="57"/>
    </location>
</feature>
<dbReference type="OMA" id="LNMACGN"/>
<feature type="compositionally biased region" description="Basic and acidic residues" evidence="5">
    <location>
        <begin position="176"/>
        <end position="200"/>
    </location>
</feature>
<feature type="domain" description="BZIP" evidence="6">
    <location>
        <begin position="160"/>
        <end position="223"/>
    </location>
</feature>
<dbReference type="InterPro" id="IPR046347">
    <property type="entry name" value="bZIP_sf"/>
</dbReference>
<feature type="compositionally biased region" description="Basic and acidic residues" evidence="5">
    <location>
        <begin position="138"/>
        <end position="150"/>
    </location>
</feature>
<comment type="similarity">
    <text evidence="4">Belongs to the bZIP family. YAP subfamily.</text>
</comment>
<dbReference type="FunFam" id="1.20.5.170:FF:000067">
    <property type="entry name" value="BZIP transcription factor"/>
    <property type="match status" value="1"/>
</dbReference>
<dbReference type="PANTHER" id="PTHR40621">
    <property type="entry name" value="TRANSCRIPTION FACTOR KAPC-RELATED"/>
    <property type="match status" value="1"/>
</dbReference>
<reference evidence="7 8" key="1">
    <citation type="journal article" date="2014" name="Genome Announc.">
        <title>Draft genome sequence of the pathogenic fungus Scedosporium apiospermum.</title>
        <authorList>
            <person name="Vandeputte P."/>
            <person name="Ghamrawi S."/>
            <person name="Rechenmann M."/>
            <person name="Iltis A."/>
            <person name="Giraud S."/>
            <person name="Fleury M."/>
            <person name="Thornton C."/>
            <person name="Delhaes L."/>
            <person name="Meyer W."/>
            <person name="Papon N."/>
            <person name="Bouchara J.P."/>
        </authorList>
    </citation>
    <scope>NUCLEOTIDE SEQUENCE [LARGE SCALE GENOMIC DNA]</scope>
    <source>
        <strain evidence="7 8">IHEM 14462</strain>
    </source>
</reference>
<comment type="caution">
    <text evidence="7">The sequence shown here is derived from an EMBL/GenBank/DDBJ whole genome shotgun (WGS) entry which is preliminary data.</text>
</comment>
<feature type="compositionally biased region" description="Polar residues" evidence="5">
    <location>
        <begin position="276"/>
        <end position="333"/>
    </location>
</feature>
<evidence type="ECO:0000256" key="5">
    <source>
        <dbReference type="SAM" id="MobiDB-lite"/>
    </source>
</evidence>
<dbReference type="GO" id="GO:0090575">
    <property type="term" value="C:RNA polymerase II transcription regulator complex"/>
    <property type="evidence" value="ECO:0007669"/>
    <property type="project" value="TreeGrafter"/>
</dbReference>
<evidence type="ECO:0000313" key="7">
    <source>
        <dbReference type="EMBL" id="KEZ39486.1"/>
    </source>
</evidence>
<evidence type="ECO:0000256" key="4">
    <source>
        <dbReference type="ARBA" id="ARBA00038132"/>
    </source>
</evidence>
<dbReference type="Pfam" id="PF00170">
    <property type="entry name" value="bZIP_1"/>
    <property type="match status" value="1"/>
</dbReference>
<dbReference type="GO" id="GO:0005737">
    <property type="term" value="C:cytoplasm"/>
    <property type="evidence" value="ECO:0007669"/>
    <property type="project" value="UniProtKB-SubCell"/>
</dbReference>
<name>A0A084FWM4_PSEDA</name>
<feature type="compositionally biased region" description="Low complexity" evidence="5">
    <location>
        <begin position="28"/>
        <end position="37"/>
    </location>
</feature>
<dbReference type="AlphaFoldDB" id="A0A084FWM4"/>
<keyword evidence="3" id="KW-0539">Nucleus</keyword>
<dbReference type="InterPro" id="IPR004827">
    <property type="entry name" value="bZIP"/>
</dbReference>
<proteinExistence type="inferred from homology"/>
<dbReference type="PROSITE" id="PS00036">
    <property type="entry name" value="BZIP_BASIC"/>
    <property type="match status" value="1"/>
</dbReference>
<dbReference type="EMBL" id="JOWA01000143">
    <property type="protein sequence ID" value="KEZ39486.1"/>
    <property type="molecule type" value="Genomic_DNA"/>
</dbReference>
<comment type="subcellular location">
    <subcellularLocation>
        <location evidence="2">Cytoplasm</location>
    </subcellularLocation>
    <subcellularLocation>
        <location evidence="1">Nucleus</location>
    </subcellularLocation>
</comment>
<dbReference type="GO" id="GO:0034599">
    <property type="term" value="P:cellular response to oxidative stress"/>
    <property type="evidence" value="ECO:0007669"/>
    <property type="project" value="UniProtKB-ARBA"/>
</dbReference>
<dbReference type="InterPro" id="IPR050936">
    <property type="entry name" value="AP-1-like"/>
</dbReference>
<protein>
    <submittedName>
        <fullName evidence="7">Transcription factor PAP1</fullName>
    </submittedName>
</protein>
<dbReference type="KEGG" id="sapo:SAPIO_CDS9352"/>
<dbReference type="Gene3D" id="1.10.238.100">
    <property type="entry name" value="YAP1 redox domain. Chain B"/>
    <property type="match status" value="1"/>
</dbReference>
<evidence type="ECO:0000256" key="2">
    <source>
        <dbReference type="ARBA" id="ARBA00004496"/>
    </source>
</evidence>
<dbReference type="SUPFAM" id="SSF111430">
    <property type="entry name" value="YAP1 redox domain"/>
    <property type="match status" value="1"/>
</dbReference>
<evidence type="ECO:0000256" key="1">
    <source>
        <dbReference type="ARBA" id="ARBA00004123"/>
    </source>
</evidence>
<accession>A0A084FWM4</accession>
<feature type="compositionally biased region" description="Polar residues" evidence="5">
    <location>
        <begin position="97"/>
        <end position="118"/>
    </location>
</feature>
<sequence>MASTESQSQRPSLPFYLTPQQQQVLLQALAGDQQQGQSSITPLTSAALSSHQNNSFPASMDDHAGDLSAFQDSSFLDSYDVSFNPDSSFDFDISHASMPQTANGDTSETAKSENSADNDTPEKRPLEEDETSPGAKGNDAKRRDGPEKVPKKPGRKPLTSEPTSKRKAQNRAAQRAFRERKEKHLKDLENKVADLEKKSETATTENTALRKQLRSVMAELDEYKRKVQLLGNPRPPARDRLSGHGFGSPAINNLNDVHFQFEFPKFGFLPGPPINSKPTNGQNRSSASPQVQTASNLASPNGSHASNKQHSPISVSAATPNLAGSTLQNSPNPQRDALNGLNGARNSLDSGHYSLGSGSTSSPSGSYNSVGGPSSSCGTSPEPFNQSPMGFKPLDTMTTIGEEQPTLQHNNMQVPTNFGDLSADLNFDWLAQQNGGQFDPQLFGDYREPQNNILAGNNFDDSFFNDALDADFFTPFNVPPVALPPKNTASVDAVPQQEPSKAASDPLGLVKGNDLIDCNKVWEKIQSCEKVQAGDFDLDGLCSELQKKAKCSGKGPTVKEQDFEAVLNKYLGPDFFDRCGRGLPPQKPQVES</sequence>
<keyword evidence="8" id="KW-1185">Reference proteome</keyword>
<dbReference type="Pfam" id="PF08601">
    <property type="entry name" value="PAP1"/>
    <property type="match status" value="2"/>
</dbReference>
<dbReference type="RefSeq" id="XP_016639285.1">
    <property type="nucleotide sequence ID" value="XM_016790775.1"/>
</dbReference>
<dbReference type="HOGENOM" id="CLU_011807_0_0_1"/>
<evidence type="ECO:0000259" key="6">
    <source>
        <dbReference type="PROSITE" id="PS50217"/>
    </source>
</evidence>